<feature type="repeat" description="TPR" evidence="1">
    <location>
        <begin position="36"/>
        <end position="69"/>
    </location>
</feature>
<dbReference type="KEGG" id="bpj:B2904_orf1867"/>
<dbReference type="Pfam" id="PF00515">
    <property type="entry name" value="TPR_1"/>
    <property type="match status" value="1"/>
</dbReference>
<accession>J9TZB2</accession>
<evidence type="ECO:0000256" key="1">
    <source>
        <dbReference type="PROSITE-ProRule" id="PRU00339"/>
    </source>
</evidence>
<dbReference type="Gene3D" id="1.25.40.10">
    <property type="entry name" value="Tetratricopeptide repeat domain"/>
    <property type="match status" value="1"/>
</dbReference>
<evidence type="ECO:0000313" key="2">
    <source>
        <dbReference type="EMBL" id="AFR71197.1"/>
    </source>
</evidence>
<dbReference type="HOGENOM" id="CLU_2582810_0_0_12"/>
<dbReference type="PATRIC" id="fig|1133568.3.peg.1866"/>
<evidence type="ECO:0000313" key="3">
    <source>
        <dbReference type="Proteomes" id="UP000007346"/>
    </source>
</evidence>
<gene>
    <name evidence="2" type="ORF">B2904_orf1867</name>
</gene>
<dbReference type="PROSITE" id="PS50005">
    <property type="entry name" value="TPR"/>
    <property type="match status" value="1"/>
</dbReference>
<dbReference type="Proteomes" id="UP000007346">
    <property type="component" value="Chromosome"/>
</dbReference>
<reference evidence="2 3" key="1">
    <citation type="journal article" date="2012" name="BMC Genomics">
        <title>Comparative genomics of Brachyspira pilosicoli strains: genome rearrangements, reductions and correlation of genetic compliment with phenotypic diversity.</title>
        <authorList>
            <person name="Mappley L.J."/>
            <person name="Black M.L."/>
            <person name="Abuoun M."/>
            <person name="Darby A.C."/>
            <person name="Woodward M.J."/>
            <person name="Parkhill J."/>
            <person name="Turner A.K."/>
            <person name="Bellgard M.I."/>
            <person name="La T."/>
            <person name="Phillips N.D."/>
            <person name="La Ragione R.M."/>
            <person name="Hampson D.J."/>
        </authorList>
    </citation>
    <scope>NUCLEOTIDE SEQUENCE [LARGE SCALE GENOMIC DNA]</scope>
    <source>
        <strain evidence="2">B2904</strain>
    </source>
</reference>
<proteinExistence type="predicted"/>
<name>J9TZB2_BRAPL</name>
<dbReference type="EMBL" id="CP003490">
    <property type="protein sequence ID" value="AFR71197.1"/>
    <property type="molecule type" value="Genomic_DNA"/>
</dbReference>
<dbReference type="SMART" id="SM00028">
    <property type="entry name" value="TPR"/>
    <property type="match status" value="1"/>
</dbReference>
<dbReference type="RefSeq" id="WP_014936369.1">
    <property type="nucleotide sequence ID" value="NC_018607.1"/>
</dbReference>
<protein>
    <submittedName>
        <fullName evidence="2">Uncharacterized protein</fullName>
    </submittedName>
</protein>
<sequence length="80" mass="9591">MTKENIDKINNLIDKKQYDEALRFSEELLKENDKDAEIYYYIGNIYSSSKKYDKSIEYYDKTIGAVLDNLNLLKFKYETQ</sequence>
<keyword evidence="1" id="KW-0802">TPR repeat</keyword>
<dbReference type="InterPro" id="IPR019734">
    <property type="entry name" value="TPR_rpt"/>
</dbReference>
<dbReference type="InterPro" id="IPR011990">
    <property type="entry name" value="TPR-like_helical_dom_sf"/>
</dbReference>
<dbReference type="AlphaFoldDB" id="J9TZB2"/>
<dbReference type="SUPFAM" id="SSF48452">
    <property type="entry name" value="TPR-like"/>
    <property type="match status" value="1"/>
</dbReference>
<organism evidence="2 3">
    <name type="scientific">Brachyspira pilosicoli B2904</name>
    <dbReference type="NCBI Taxonomy" id="1133568"/>
    <lineage>
        <taxon>Bacteria</taxon>
        <taxon>Pseudomonadati</taxon>
        <taxon>Spirochaetota</taxon>
        <taxon>Spirochaetia</taxon>
        <taxon>Brachyspirales</taxon>
        <taxon>Brachyspiraceae</taxon>
        <taxon>Brachyspira</taxon>
    </lineage>
</organism>